<gene>
    <name evidence="8" type="primary">Cdhr4</name>
    <name evidence="8" type="ORF">NOTNIG_R01317</name>
</gene>
<dbReference type="InterPro" id="IPR015919">
    <property type="entry name" value="Cadherin-like_sf"/>
</dbReference>
<dbReference type="SUPFAM" id="SSF49313">
    <property type="entry name" value="Cadherin-like"/>
    <property type="match status" value="1"/>
</dbReference>
<evidence type="ECO:0000256" key="3">
    <source>
        <dbReference type="ARBA" id="ARBA00022989"/>
    </source>
</evidence>
<sequence length="680" mass="71769">SAGSPRVVGALLSTAPLRQITLRAGAALDARRVNQYVLTLRAACHGEEEAEGQLFVRVTPARALRCAASFASTEGDTVQVPADVAPWTPLYTVVPCCRGHGGREVSALPFGPFLQFYLKTNDTPLVLSERGTVLAPASGFDPRPSTQVFRLEIAVTDRHGHNCSGAVTVQVLPSRRPRVNFTESWRAVTVPEGTGPLEVVTQVRASGDEVRYAILTPAAPALFTVDAGERGKQRGPRAGAAGTVRAGWRALQLGRGMAVSVRLPWGSQAGPGARRGALPSAQCHQFLLPASLAHQQLHGTPLDLLDTLSVPAAPALRGPPAPQGTPSLQGTLTTSAWTPQVNATLDYDSELAAAVGFQFAATVVVTAAGQPPRSTRVPVLVTVTPVNEYAPQCPNGTAFAVPETAAFGTAVGRLAGTDRDYPPHSIEYGLEERTASAQPFSIDARTGNIYVVGPLDYGRQKSYRLTARLTDTHNDVDPAKRRSCLCDVAVRVQAVLGEAPVCTPEVQELRITSKAGGRQPVTRLACQGSREAAALSYAIVRGAEPGSGCGARPRAAACALSSASCPGNEDRHFRMEGNTLLHVPNGPDEPRTFVLLVEVWGGTGVPRRSTAVVLVVHVTPQSTTVPPRTPARRSTRWKEPVMVTRTEAAWSPPAWFVAALTASAALLVAALGCAARTLLR</sequence>
<dbReference type="Proteomes" id="UP000661971">
    <property type="component" value="Unassembled WGS sequence"/>
</dbReference>
<name>A0A851TQY7_9AVES</name>
<reference evidence="9" key="1">
    <citation type="submission" date="2023-07" db="EMBL/GenBank/DDBJ databases">
        <title>Bird 10,000 Genomes (B10K) Project - Family phase.</title>
        <authorList>
            <person name="Zhang G."/>
        </authorList>
    </citation>
    <scope>NUCLEOTIDE SEQUENCE [LARGE SCALE GENOMIC DNA]</scope>
</reference>
<comment type="caution">
    <text evidence="8">The sequence shown here is derived from an EMBL/GenBank/DDBJ whole genome shotgun (WGS) entry which is preliminary data.</text>
</comment>
<dbReference type="EMBL" id="WBNA01000683">
    <property type="protein sequence ID" value="NXD18158.1"/>
    <property type="molecule type" value="Genomic_DNA"/>
</dbReference>
<dbReference type="AlphaFoldDB" id="A0A851TQY7"/>
<dbReference type="InterPro" id="IPR002126">
    <property type="entry name" value="Cadherin-like_dom"/>
</dbReference>
<evidence type="ECO:0000259" key="7">
    <source>
        <dbReference type="PROSITE" id="PS50268"/>
    </source>
</evidence>
<feature type="domain" description="Cadherin" evidence="7">
    <location>
        <begin position="393"/>
        <end position="502"/>
    </location>
</feature>
<dbReference type="SMART" id="SM00112">
    <property type="entry name" value="CA"/>
    <property type="match status" value="1"/>
</dbReference>
<feature type="non-terminal residue" evidence="8">
    <location>
        <position position="680"/>
    </location>
</feature>
<dbReference type="PANTHER" id="PTHR24026">
    <property type="entry name" value="FAT ATYPICAL CADHERIN-RELATED"/>
    <property type="match status" value="1"/>
</dbReference>
<keyword evidence="2 6" id="KW-0812">Transmembrane</keyword>
<dbReference type="PRINTS" id="PR00205">
    <property type="entry name" value="CADHERIN"/>
</dbReference>
<evidence type="ECO:0000256" key="5">
    <source>
        <dbReference type="PROSITE-ProRule" id="PRU00043"/>
    </source>
</evidence>
<protein>
    <submittedName>
        <fullName evidence="8">CDHR4 protein</fullName>
    </submittedName>
</protein>
<feature type="transmembrane region" description="Helical" evidence="6">
    <location>
        <begin position="654"/>
        <end position="679"/>
    </location>
</feature>
<dbReference type="Pfam" id="PF00028">
    <property type="entry name" value="Cadherin"/>
    <property type="match status" value="1"/>
</dbReference>
<organism evidence="8 9">
    <name type="scientific">Nothocercus nigrocapillus</name>
    <dbReference type="NCBI Taxonomy" id="1977171"/>
    <lineage>
        <taxon>Eukaryota</taxon>
        <taxon>Metazoa</taxon>
        <taxon>Chordata</taxon>
        <taxon>Craniata</taxon>
        <taxon>Vertebrata</taxon>
        <taxon>Euteleostomi</taxon>
        <taxon>Archelosauria</taxon>
        <taxon>Archosauria</taxon>
        <taxon>Dinosauria</taxon>
        <taxon>Saurischia</taxon>
        <taxon>Theropoda</taxon>
        <taxon>Coelurosauria</taxon>
        <taxon>Aves</taxon>
        <taxon>Palaeognathae</taxon>
        <taxon>Tinamiformes</taxon>
        <taxon>Tinamidae</taxon>
        <taxon>Nothocercus</taxon>
    </lineage>
</organism>
<dbReference type="GO" id="GO:0005886">
    <property type="term" value="C:plasma membrane"/>
    <property type="evidence" value="ECO:0007669"/>
    <property type="project" value="UniProtKB-SubCell"/>
</dbReference>
<proteinExistence type="predicted"/>
<evidence type="ECO:0000256" key="6">
    <source>
        <dbReference type="SAM" id="Phobius"/>
    </source>
</evidence>
<evidence type="ECO:0000313" key="8">
    <source>
        <dbReference type="EMBL" id="NXD18158.1"/>
    </source>
</evidence>
<feature type="non-terminal residue" evidence="8">
    <location>
        <position position="1"/>
    </location>
</feature>
<keyword evidence="5" id="KW-0106">Calcium</keyword>
<dbReference type="PROSITE" id="PS50268">
    <property type="entry name" value="CADHERIN_2"/>
    <property type="match status" value="1"/>
</dbReference>
<evidence type="ECO:0000256" key="4">
    <source>
        <dbReference type="ARBA" id="ARBA00023136"/>
    </source>
</evidence>
<comment type="subcellular location">
    <subcellularLocation>
        <location evidence="1">Membrane</location>
    </subcellularLocation>
</comment>
<dbReference type="Gene3D" id="2.60.40.60">
    <property type="entry name" value="Cadherins"/>
    <property type="match status" value="2"/>
</dbReference>
<keyword evidence="4 6" id="KW-0472">Membrane</keyword>
<keyword evidence="3 6" id="KW-1133">Transmembrane helix</keyword>
<dbReference type="CDD" id="cd11304">
    <property type="entry name" value="Cadherin_repeat"/>
    <property type="match status" value="2"/>
</dbReference>
<keyword evidence="9" id="KW-1185">Reference proteome</keyword>
<evidence type="ECO:0000313" key="9">
    <source>
        <dbReference type="Proteomes" id="UP000661971"/>
    </source>
</evidence>
<dbReference type="GO" id="GO:0007156">
    <property type="term" value="P:homophilic cell adhesion via plasma membrane adhesion molecules"/>
    <property type="evidence" value="ECO:0007669"/>
    <property type="project" value="InterPro"/>
</dbReference>
<dbReference type="GO" id="GO:0005509">
    <property type="term" value="F:calcium ion binding"/>
    <property type="evidence" value="ECO:0007669"/>
    <property type="project" value="UniProtKB-UniRule"/>
</dbReference>
<accession>A0A851TQY7</accession>
<evidence type="ECO:0000256" key="2">
    <source>
        <dbReference type="ARBA" id="ARBA00022692"/>
    </source>
</evidence>
<dbReference type="PANTHER" id="PTHR24026:SF126">
    <property type="entry name" value="PROTOCADHERIN FAT 4"/>
    <property type="match status" value="1"/>
</dbReference>
<evidence type="ECO:0000256" key="1">
    <source>
        <dbReference type="ARBA" id="ARBA00004370"/>
    </source>
</evidence>